<dbReference type="PROSITE" id="PS01045">
    <property type="entry name" value="SQUALEN_PHYTOEN_SYN_2"/>
    <property type="match status" value="1"/>
</dbReference>
<dbReference type="InterPro" id="IPR008949">
    <property type="entry name" value="Isoprenoid_synthase_dom_sf"/>
</dbReference>
<dbReference type="InterPro" id="IPR002060">
    <property type="entry name" value="Squ/phyt_synthse"/>
</dbReference>
<gene>
    <name evidence="2" type="ORF">A7P95_10195</name>
</gene>
<dbReference type="NCBIfam" id="TIGR03465">
    <property type="entry name" value="HpnD"/>
    <property type="match status" value="1"/>
</dbReference>
<name>A0A1A9RTI5_9NEIS</name>
<dbReference type="CDD" id="cd00683">
    <property type="entry name" value="Trans_IPPS_HH"/>
    <property type="match status" value="1"/>
</dbReference>
<sequence>MTPFDYCRQKAEASGSSFLAGFRFLPPEKRRAMTVLYAYCRELDDATDNCSDPAVAAQTLAWWRQDTAKIFHGATLPEHPVNQALREVAPTFGLPENELTAVLDGVEMDLSPARYADFAALQQYCRRVAGAVGRLITRILGFQDPAVLDYADKMGLALQLTNIIRDVGEDAGLGRIYLPVEDLQRFGVPAADILQRKGSPEFAELMAFQVARARQTYREAVALLPAAERRGQKAGLVMAAIYYALLNEIERDGAANVLRYKLAIPKPRKARIALKTWLLGFKP</sequence>
<proteinExistence type="predicted"/>
<dbReference type="SUPFAM" id="SSF48576">
    <property type="entry name" value="Terpenoid synthases"/>
    <property type="match status" value="1"/>
</dbReference>
<dbReference type="InterPro" id="IPR017828">
    <property type="entry name" value="SQ_synth_HpnD-like"/>
</dbReference>
<dbReference type="InterPro" id="IPR044843">
    <property type="entry name" value="Trans_IPPS_bact-type"/>
</dbReference>
<dbReference type="Gene3D" id="1.10.600.10">
    <property type="entry name" value="Farnesyl Diphosphate Synthase"/>
    <property type="match status" value="1"/>
</dbReference>
<keyword evidence="3" id="KW-1185">Reference proteome</keyword>
<organism evidence="2 3">
    <name type="scientific">Eikenella longinqua</name>
    <dbReference type="NCBI Taxonomy" id="1795827"/>
    <lineage>
        <taxon>Bacteria</taxon>
        <taxon>Pseudomonadati</taxon>
        <taxon>Pseudomonadota</taxon>
        <taxon>Betaproteobacteria</taxon>
        <taxon>Neisseriales</taxon>
        <taxon>Neisseriaceae</taxon>
        <taxon>Eikenella</taxon>
    </lineage>
</organism>
<dbReference type="SFLD" id="SFLDG01212">
    <property type="entry name" value="Phytoene_synthase_like"/>
    <property type="match status" value="1"/>
</dbReference>
<dbReference type="Pfam" id="PF00494">
    <property type="entry name" value="SQS_PSY"/>
    <property type="match status" value="1"/>
</dbReference>
<dbReference type="GO" id="GO:0004311">
    <property type="term" value="F:geranylgeranyl diphosphate synthase activity"/>
    <property type="evidence" value="ECO:0007669"/>
    <property type="project" value="InterPro"/>
</dbReference>
<reference evidence="3" key="1">
    <citation type="submission" date="2016-05" db="EMBL/GenBank/DDBJ databases">
        <title>Draft genome of Corynebacterium afermentans subsp. afermentans LCDC 88199T.</title>
        <authorList>
            <person name="Bernier A.-M."/>
            <person name="Bernard K."/>
        </authorList>
    </citation>
    <scope>NUCLEOTIDE SEQUENCE [LARGE SCALE GENOMIC DNA]</scope>
    <source>
        <strain evidence="3">NML02-A-017</strain>
    </source>
</reference>
<accession>A0A1A9RTI5</accession>
<dbReference type="AlphaFoldDB" id="A0A1A9RTI5"/>
<dbReference type="RefSeq" id="WP_067594926.1">
    <property type="nucleotide sequence ID" value="NZ_LXSL01000032.1"/>
</dbReference>
<keyword evidence="1" id="KW-0808">Transferase</keyword>
<dbReference type="PANTHER" id="PTHR31480">
    <property type="entry name" value="BIFUNCTIONAL LYCOPENE CYCLASE/PHYTOENE SYNTHASE"/>
    <property type="match status" value="1"/>
</dbReference>
<dbReference type="GO" id="GO:0016117">
    <property type="term" value="P:carotenoid biosynthetic process"/>
    <property type="evidence" value="ECO:0007669"/>
    <property type="project" value="InterPro"/>
</dbReference>
<dbReference type="OrthoDB" id="9807580at2"/>
<dbReference type="SFLD" id="SFLDG01018">
    <property type="entry name" value="Squalene/Phytoene_Synthase_Lik"/>
    <property type="match status" value="1"/>
</dbReference>
<dbReference type="InterPro" id="IPR019845">
    <property type="entry name" value="Squalene/phytoene_synthase_CS"/>
</dbReference>
<dbReference type="SFLD" id="SFLDS00005">
    <property type="entry name" value="Isoprenoid_Synthase_Type_I"/>
    <property type="match status" value="1"/>
</dbReference>
<dbReference type="EMBL" id="LXSL01000032">
    <property type="protein sequence ID" value="OAM26074.1"/>
    <property type="molecule type" value="Genomic_DNA"/>
</dbReference>
<evidence type="ECO:0000313" key="3">
    <source>
        <dbReference type="Proteomes" id="UP000077885"/>
    </source>
</evidence>
<evidence type="ECO:0000313" key="2">
    <source>
        <dbReference type="EMBL" id="OAM26074.1"/>
    </source>
</evidence>
<dbReference type="InterPro" id="IPR033904">
    <property type="entry name" value="Trans_IPPS_HH"/>
</dbReference>
<dbReference type="STRING" id="1795827.A7P95_10195"/>
<protein>
    <submittedName>
        <fullName evidence="2">Squalene synthase HpnD</fullName>
    </submittedName>
</protein>
<evidence type="ECO:0000256" key="1">
    <source>
        <dbReference type="ARBA" id="ARBA00022679"/>
    </source>
</evidence>
<comment type="caution">
    <text evidence="2">The sequence shown here is derived from an EMBL/GenBank/DDBJ whole genome shotgun (WGS) entry which is preliminary data.</text>
</comment>
<dbReference type="GO" id="GO:0051996">
    <property type="term" value="F:squalene synthase [NAD(P)H] activity"/>
    <property type="evidence" value="ECO:0007669"/>
    <property type="project" value="InterPro"/>
</dbReference>
<dbReference type="Proteomes" id="UP000077885">
    <property type="component" value="Unassembled WGS sequence"/>
</dbReference>